<evidence type="ECO:0000256" key="4">
    <source>
        <dbReference type="ARBA" id="ARBA00023002"/>
    </source>
</evidence>
<dbReference type="GO" id="GO:0071949">
    <property type="term" value="F:FAD binding"/>
    <property type="evidence" value="ECO:0007669"/>
    <property type="project" value="InterPro"/>
</dbReference>
<evidence type="ECO:0000256" key="2">
    <source>
        <dbReference type="ARBA" id="ARBA00022630"/>
    </source>
</evidence>
<dbReference type="InterPro" id="IPR036188">
    <property type="entry name" value="FAD/NAD-bd_sf"/>
</dbReference>
<reference evidence="7" key="2">
    <citation type="journal article" date="2016" name="Fungal Biol.">
        <title>Ochratoxin A production by Penicillium thymicola.</title>
        <authorList>
            <person name="Nguyen H.D.T."/>
            <person name="McMullin D.R."/>
            <person name="Ponomareva E."/>
            <person name="Riley R."/>
            <person name="Pomraning K.R."/>
            <person name="Baker S.E."/>
            <person name="Seifert K.A."/>
        </authorList>
    </citation>
    <scope>NUCLEOTIDE SEQUENCE</scope>
    <source>
        <strain evidence="7">DAOM 180753</strain>
    </source>
</reference>
<sequence length="366" mass="40600">MHVFIVGGGPGGLSLAQSLRKQGISFEIFEHDADENARFQGWAIALHSIIHRLSSSVPSDLPDLRESTNHLSPLKLPYQIAMYLPGRTDRVGFQDSLQFPIIRAERGRLRRWLATNIPVRWGCQVTRIDHDEHGVSVHLADGSIAKGDFLSLQQPSKDLLRVVSLATVVGELTLSGEAFKRQLSLGHSGYMCIRPDLGLIAFVGLHYTLPDGLFGRYYCNYMQTSDISDPNHSLHTASPQEKRDRVLKAIGGMPAELREIYEQTPVEGIRPESHVWRDIELDSLPVGRVILVGDAAHAMTPFRGEGGYHTLIDTLLLGNIFRDINTGAKSKDSAAVREIIACYNKEMLQRGRKAVQDSRELHGNAG</sequence>
<proteinExistence type="predicted"/>
<dbReference type="AlphaFoldDB" id="A0AAI9T6T5"/>
<feature type="domain" description="FAD-binding" evidence="6">
    <location>
        <begin position="282"/>
        <end position="357"/>
    </location>
</feature>
<evidence type="ECO:0000256" key="1">
    <source>
        <dbReference type="ARBA" id="ARBA00001974"/>
    </source>
</evidence>
<dbReference type="GO" id="GO:0004497">
    <property type="term" value="F:monooxygenase activity"/>
    <property type="evidence" value="ECO:0007669"/>
    <property type="project" value="UniProtKB-KW"/>
</dbReference>
<keyword evidence="2" id="KW-0285">Flavoprotein</keyword>
<dbReference type="PRINTS" id="PR00420">
    <property type="entry name" value="RNGMNOXGNASE"/>
</dbReference>
<dbReference type="SUPFAM" id="SSF51905">
    <property type="entry name" value="FAD/NAD(P)-binding domain"/>
    <property type="match status" value="1"/>
</dbReference>
<reference evidence="7" key="1">
    <citation type="submission" date="2015-06" db="EMBL/GenBank/DDBJ databases">
        <authorList>
            <person name="Nguyen H."/>
        </authorList>
    </citation>
    <scope>NUCLEOTIDE SEQUENCE</scope>
    <source>
        <strain evidence="7">DAOM 180753</strain>
    </source>
</reference>
<keyword evidence="8" id="KW-1185">Reference proteome</keyword>
<dbReference type="Pfam" id="PF13450">
    <property type="entry name" value="NAD_binding_8"/>
    <property type="match status" value="1"/>
</dbReference>
<keyword evidence="5" id="KW-0503">Monooxygenase</keyword>
<evidence type="ECO:0000313" key="7">
    <source>
        <dbReference type="EMBL" id="KAJ9481870.1"/>
    </source>
</evidence>
<keyword evidence="4" id="KW-0560">Oxidoreductase</keyword>
<evidence type="ECO:0000256" key="5">
    <source>
        <dbReference type="ARBA" id="ARBA00023033"/>
    </source>
</evidence>
<dbReference type="InterPro" id="IPR002938">
    <property type="entry name" value="FAD-bd"/>
</dbReference>
<dbReference type="EMBL" id="LACB01000662">
    <property type="protein sequence ID" value="KAJ9481870.1"/>
    <property type="molecule type" value="Genomic_DNA"/>
</dbReference>
<gene>
    <name evidence="7" type="ORF">VN97_g11584</name>
</gene>
<keyword evidence="3" id="KW-0274">FAD</keyword>
<dbReference type="PANTHER" id="PTHR47178">
    <property type="entry name" value="MONOOXYGENASE, FAD-BINDING"/>
    <property type="match status" value="1"/>
</dbReference>
<dbReference type="Gene3D" id="3.50.50.60">
    <property type="entry name" value="FAD/NAD(P)-binding domain"/>
    <property type="match status" value="2"/>
</dbReference>
<dbReference type="PANTHER" id="PTHR47178:SF6">
    <property type="entry name" value="FAD-BINDING DOMAIN-CONTAINING PROTEIN"/>
    <property type="match status" value="1"/>
</dbReference>
<comment type="caution">
    <text evidence="7">The sequence shown here is derived from an EMBL/GenBank/DDBJ whole genome shotgun (WGS) entry which is preliminary data.</text>
</comment>
<evidence type="ECO:0000256" key="3">
    <source>
        <dbReference type="ARBA" id="ARBA00022827"/>
    </source>
</evidence>
<accession>A0AAI9T6T5</accession>
<protein>
    <recommendedName>
        <fullName evidence="6">FAD-binding domain-containing protein</fullName>
    </recommendedName>
</protein>
<comment type="cofactor">
    <cofactor evidence="1">
        <name>FAD</name>
        <dbReference type="ChEBI" id="CHEBI:57692"/>
    </cofactor>
</comment>
<name>A0AAI9T6T5_PENTH</name>
<dbReference type="Proteomes" id="UP001227192">
    <property type="component" value="Unassembled WGS sequence"/>
</dbReference>
<evidence type="ECO:0000313" key="8">
    <source>
        <dbReference type="Proteomes" id="UP001227192"/>
    </source>
</evidence>
<evidence type="ECO:0000259" key="6">
    <source>
        <dbReference type="Pfam" id="PF01494"/>
    </source>
</evidence>
<dbReference type="Pfam" id="PF01494">
    <property type="entry name" value="FAD_binding_3"/>
    <property type="match status" value="1"/>
</dbReference>
<organism evidence="7 8">
    <name type="scientific">Penicillium thymicola</name>
    <dbReference type="NCBI Taxonomy" id="293382"/>
    <lineage>
        <taxon>Eukaryota</taxon>
        <taxon>Fungi</taxon>
        <taxon>Dikarya</taxon>
        <taxon>Ascomycota</taxon>
        <taxon>Pezizomycotina</taxon>
        <taxon>Eurotiomycetes</taxon>
        <taxon>Eurotiomycetidae</taxon>
        <taxon>Eurotiales</taxon>
        <taxon>Aspergillaceae</taxon>
        <taxon>Penicillium</taxon>
    </lineage>
</organism>